<reference evidence="2" key="1">
    <citation type="submission" date="2021-10" db="EMBL/GenBank/DDBJ databases">
        <title>De novo Genome Assembly of Clathrus columnatus (Basidiomycota, Fungi) Using Illumina and Nanopore Sequence Data.</title>
        <authorList>
            <person name="Ogiso-Tanaka E."/>
            <person name="Itagaki H."/>
            <person name="Hosoya T."/>
            <person name="Hosaka K."/>
        </authorList>
    </citation>
    <scope>NUCLEOTIDE SEQUENCE</scope>
    <source>
        <strain evidence="2">MO-923</strain>
    </source>
</reference>
<dbReference type="EMBL" id="BPWL01000009">
    <property type="protein sequence ID" value="GJJ14403.1"/>
    <property type="molecule type" value="Genomic_DNA"/>
</dbReference>
<organism evidence="2 3">
    <name type="scientific">Clathrus columnatus</name>
    <dbReference type="NCBI Taxonomy" id="1419009"/>
    <lineage>
        <taxon>Eukaryota</taxon>
        <taxon>Fungi</taxon>
        <taxon>Dikarya</taxon>
        <taxon>Basidiomycota</taxon>
        <taxon>Agaricomycotina</taxon>
        <taxon>Agaricomycetes</taxon>
        <taxon>Phallomycetidae</taxon>
        <taxon>Phallales</taxon>
        <taxon>Clathraceae</taxon>
        <taxon>Clathrus</taxon>
    </lineage>
</organism>
<dbReference type="Gene3D" id="3.30.420.40">
    <property type="match status" value="2"/>
</dbReference>
<evidence type="ECO:0000313" key="3">
    <source>
        <dbReference type="Proteomes" id="UP001050691"/>
    </source>
</evidence>
<proteinExistence type="predicted"/>
<feature type="region of interest" description="Disordered" evidence="1">
    <location>
        <begin position="44"/>
        <end position="67"/>
    </location>
</feature>
<feature type="compositionally biased region" description="Acidic residues" evidence="1">
    <location>
        <begin position="730"/>
        <end position="742"/>
    </location>
</feature>
<comment type="caution">
    <text evidence="2">The sequence shown here is derived from an EMBL/GenBank/DDBJ whole genome shotgun (WGS) entry which is preliminary data.</text>
</comment>
<evidence type="ECO:0000313" key="2">
    <source>
        <dbReference type="EMBL" id="GJJ14403.1"/>
    </source>
</evidence>
<feature type="region of interest" description="Disordered" evidence="1">
    <location>
        <begin position="730"/>
        <end position="811"/>
    </location>
</feature>
<accession>A0AAV5ALP7</accession>
<feature type="compositionally biased region" description="Low complexity" evidence="1">
    <location>
        <begin position="57"/>
        <end position="67"/>
    </location>
</feature>
<protein>
    <submittedName>
        <fullName evidence="2">Uncharacterized protein</fullName>
    </submittedName>
</protein>
<feature type="compositionally biased region" description="Low complexity" evidence="1">
    <location>
        <begin position="503"/>
        <end position="515"/>
    </location>
</feature>
<feature type="region of interest" description="Disordered" evidence="1">
    <location>
        <begin position="475"/>
        <end position="516"/>
    </location>
</feature>
<feature type="compositionally biased region" description="Low complexity" evidence="1">
    <location>
        <begin position="798"/>
        <end position="811"/>
    </location>
</feature>
<feature type="compositionally biased region" description="Gly residues" evidence="1">
    <location>
        <begin position="743"/>
        <end position="755"/>
    </location>
</feature>
<feature type="compositionally biased region" description="Polar residues" evidence="1">
    <location>
        <begin position="475"/>
        <end position="497"/>
    </location>
</feature>
<evidence type="ECO:0000256" key="1">
    <source>
        <dbReference type="SAM" id="MobiDB-lite"/>
    </source>
</evidence>
<feature type="compositionally biased region" description="Polar residues" evidence="1">
    <location>
        <begin position="666"/>
        <end position="675"/>
    </location>
</feature>
<name>A0AAV5ALP7_9AGAM</name>
<feature type="region of interest" description="Disordered" evidence="1">
    <location>
        <begin position="659"/>
        <end position="695"/>
    </location>
</feature>
<gene>
    <name evidence="2" type="ORF">Clacol_008667</name>
</gene>
<sequence length="898" mass="94146">MSSPAPKALHYLGIDLTQDGIRAVVVDDALDVVVADSVMFDVAPSTSPSPHSPPFDPQSQPTPSSPSLKLSSILASLDTLLFKLSTRTNLALVRSISGSAFSGVVFYNSGYQSILRALNGTGSSTNAKALFQDPSSILAIPTTPTPAQTDTPSSPFASLLESYFGGPVKMSQKTGTAAFSGHISGLVGAQMMLVRATMPDVWRSVGGVSGLGGLIGAVLTAGGGAAAVQSGSGSGLSIELGEALMWGLMDVDKGTWDVDAVRFVAGEEGGQPEYQRVLGMLGQVNDKTTVQPFTSTHLATYLSLVPTTSDSVLSFGAQDAMIFSSPSPPSTPSRHNLLAQILPHPAQDPSEPRRWVSVLTARNGDTPRTLVRDLYTKSWSAFDRLVSIVPPGGSIGLDDKLFSFWFLLPEYESCYVGSKAATTTTKPPRGIFRFENGTKVTEFRDLRANPRCLVEGQIMAFRTRYGRVVAASNNGNNVPNGISSPNGPTSNGHTNGHPSHRNTFSSTSTSPSLSFDPYNSNPLPRRIFATGTASYFPSIVNVVGEVFNCPVFVPQSVMEEGVVWASVVTELANGGAGAGAGGDGSSEKEKEESSTPNSGADVTIALANALATIPSRAAIGSAYIARWSWKRASGSNFNGGTFEDDVRWLLAKRWAQQQHQLQQQQAGGTTPSSTYGGFGFGLSSPSPNTPSGHSSSGLGFSGLGVGYGHRPGGLHRAKSNLALASEIVVEEDEEGEEDDGEGESGQLGSGSGGGVEQPRDSSVYKYPPPGSVNITHTSSSSSSSTLTVPTPIQPHIFPQPSQQQQQQQQQPLTLTTTSLSATLHANPGPLTSLIGPLPTPAPVTSTLHPITALTTNDSDAQFGLVKVAEPDEDAFVCYASMVFEWGRLESGVWGGMWG</sequence>
<dbReference type="AlphaFoldDB" id="A0AAV5ALP7"/>
<dbReference type="Proteomes" id="UP001050691">
    <property type="component" value="Unassembled WGS sequence"/>
</dbReference>
<feature type="compositionally biased region" description="Gly residues" evidence="1">
    <location>
        <begin position="575"/>
        <end position="584"/>
    </location>
</feature>
<feature type="region of interest" description="Disordered" evidence="1">
    <location>
        <begin position="575"/>
        <end position="599"/>
    </location>
</feature>
<keyword evidence="3" id="KW-1185">Reference proteome</keyword>